<keyword evidence="1" id="KW-0812">Transmembrane</keyword>
<dbReference type="Proteomes" id="UP001312865">
    <property type="component" value="Unassembled WGS sequence"/>
</dbReference>
<proteinExistence type="predicted"/>
<protein>
    <submittedName>
        <fullName evidence="2">YrhC family protein</fullName>
    </submittedName>
</protein>
<evidence type="ECO:0000313" key="2">
    <source>
        <dbReference type="EMBL" id="MEI5905752.1"/>
    </source>
</evidence>
<keyword evidence="3" id="KW-1185">Reference proteome</keyword>
<reference evidence="2 3" key="1">
    <citation type="journal article" date="2018" name="J. Microbiol.">
        <title>Bacillus spongiae sp. nov., isolated from sponge of Jeju Island.</title>
        <authorList>
            <person name="Lee G.E."/>
            <person name="Im W.T."/>
            <person name="Park J.S."/>
        </authorList>
    </citation>
    <scope>NUCLEOTIDE SEQUENCE [LARGE SCALE GENOMIC DNA]</scope>
    <source>
        <strain evidence="2 3">135PIL107-10</strain>
    </source>
</reference>
<accession>A0ABU8H926</accession>
<gene>
    <name evidence="2" type="ORF">WAK64_01565</name>
</gene>
<dbReference type="InterPro" id="IPR025418">
    <property type="entry name" value="YrhC-like"/>
</dbReference>
<feature type="transmembrane region" description="Helical" evidence="1">
    <location>
        <begin position="12"/>
        <end position="32"/>
    </location>
</feature>
<keyword evidence="1" id="KW-1133">Transmembrane helix</keyword>
<evidence type="ECO:0000313" key="3">
    <source>
        <dbReference type="Proteomes" id="UP001312865"/>
    </source>
</evidence>
<dbReference type="EMBL" id="JBBAXC010000001">
    <property type="protein sequence ID" value="MEI5905752.1"/>
    <property type="molecule type" value="Genomic_DNA"/>
</dbReference>
<sequence length="79" mass="9107">MKRKLTEKLIDYKRFAYTLVAVSVFLYLGVVLPTAGKTPFKEHTLMVFTALFLVGSCYFFYKALSIKKQLVKMDDETSI</sequence>
<evidence type="ECO:0000256" key="1">
    <source>
        <dbReference type="SAM" id="Phobius"/>
    </source>
</evidence>
<dbReference type="Pfam" id="PF14143">
    <property type="entry name" value="YrhC"/>
    <property type="match status" value="1"/>
</dbReference>
<feature type="transmembrane region" description="Helical" evidence="1">
    <location>
        <begin position="44"/>
        <end position="64"/>
    </location>
</feature>
<name>A0ABU8H926_9BACI</name>
<dbReference type="RefSeq" id="WP_336585161.1">
    <property type="nucleotide sequence ID" value="NZ_JBBAXC010000001.1"/>
</dbReference>
<comment type="caution">
    <text evidence="2">The sequence shown here is derived from an EMBL/GenBank/DDBJ whole genome shotgun (WGS) entry which is preliminary data.</text>
</comment>
<organism evidence="2 3">
    <name type="scientific">Bacillus spongiae</name>
    <dbReference type="NCBI Taxonomy" id="2683610"/>
    <lineage>
        <taxon>Bacteria</taxon>
        <taxon>Bacillati</taxon>
        <taxon>Bacillota</taxon>
        <taxon>Bacilli</taxon>
        <taxon>Bacillales</taxon>
        <taxon>Bacillaceae</taxon>
        <taxon>Bacillus</taxon>
    </lineage>
</organism>
<keyword evidence="1" id="KW-0472">Membrane</keyword>